<dbReference type="EMBL" id="VSSQ01036408">
    <property type="protein sequence ID" value="MPM88879.1"/>
    <property type="molecule type" value="Genomic_DNA"/>
</dbReference>
<proteinExistence type="predicted"/>
<gene>
    <name evidence="2" type="ORF">SDC9_135983</name>
</gene>
<sequence>MNAVVEIVDPDPGVGGMNRLPGGGHRLPQRPELLAVAQYRTAGHPAALPDPVQHGGQFAHVARDRLVQKHRLAGGHEWSRLLQMAVPVGGVNNHAVDQIKHRLGMLHRMRHGEFLTKFPGKSRRPGFARIPCRRHFDIDLALPGERPHRGNPAFGVRGAQTDQTDSESHFTILLSLPPVNPPFPELRPASGRDESTASRRRFRLLRSSPGR</sequence>
<organism evidence="2">
    <name type="scientific">bioreactor metagenome</name>
    <dbReference type="NCBI Taxonomy" id="1076179"/>
    <lineage>
        <taxon>unclassified sequences</taxon>
        <taxon>metagenomes</taxon>
        <taxon>ecological metagenomes</taxon>
    </lineage>
</organism>
<name>A0A645DHV6_9ZZZZ</name>
<protein>
    <submittedName>
        <fullName evidence="2">Uncharacterized protein</fullName>
    </submittedName>
</protein>
<evidence type="ECO:0000313" key="2">
    <source>
        <dbReference type="EMBL" id="MPM88879.1"/>
    </source>
</evidence>
<accession>A0A645DHV6</accession>
<comment type="caution">
    <text evidence="2">The sequence shown here is derived from an EMBL/GenBank/DDBJ whole genome shotgun (WGS) entry which is preliminary data.</text>
</comment>
<feature type="region of interest" description="Disordered" evidence="1">
    <location>
        <begin position="175"/>
        <end position="211"/>
    </location>
</feature>
<reference evidence="2" key="1">
    <citation type="submission" date="2019-08" db="EMBL/GenBank/DDBJ databases">
        <authorList>
            <person name="Kucharzyk K."/>
            <person name="Murdoch R.W."/>
            <person name="Higgins S."/>
            <person name="Loffler F."/>
        </authorList>
    </citation>
    <scope>NUCLEOTIDE SEQUENCE</scope>
</reference>
<dbReference type="AlphaFoldDB" id="A0A645DHV6"/>
<evidence type="ECO:0000256" key="1">
    <source>
        <dbReference type="SAM" id="MobiDB-lite"/>
    </source>
</evidence>